<dbReference type="RefSeq" id="WP_188364840.1">
    <property type="nucleotide sequence ID" value="NZ_BAABJF010000015.1"/>
</dbReference>
<dbReference type="AlphaFoldDB" id="A0A917CQ59"/>
<feature type="DNA-binding region" description="H-T-H motif" evidence="2">
    <location>
        <begin position="28"/>
        <end position="47"/>
    </location>
</feature>
<dbReference type="GO" id="GO:0003700">
    <property type="term" value="F:DNA-binding transcription factor activity"/>
    <property type="evidence" value="ECO:0007669"/>
    <property type="project" value="TreeGrafter"/>
</dbReference>
<dbReference type="InterPro" id="IPR036271">
    <property type="entry name" value="Tet_transcr_reg_TetR-rel_C_sf"/>
</dbReference>
<dbReference type="Proteomes" id="UP000605253">
    <property type="component" value="Unassembled WGS sequence"/>
</dbReference>
<reference evidence="4" key="1">
    <citation type="journal article" date="2014" name="Int. J. Syst. Evol. Microbiol.">
        <title>Complete genome sequence of Corynebacterium casei LMG S-19264T (=DSM 44701T), isolated from a smear-ripened cheese.</title>
        <authorList>
            <consortium name="US DOE Joint Genome Institute (JGI-PGF)"/>
            <person name="Walter F."/>
            <person name="Albersmeier A."/>
            <person name="Kalinowski J."/>
            <person name="Ruckert C."/>
        </authorList>
    </citation>
    <scope>NUCLEOTIDE SEQUENCE</scope>
    <source>
        <strain evidence="4">CGMCC 1.12181</strain>
    </source>
</reference>
<sequence>MAKQPSTKDRILNAAEKLFATRGFYGVSIRQITTEADVDPALASYHFGKKKDIFNAVMLRRAEVLNRERIAMLDDCIRRAKPNPAPLHEIIDAFTHALLNRATQGGQGWKNYFAIIAQINNHPELGGIIMTQYFDPLAKKFIAAIQATLPDSQPEDLYWCYHFLSGALTLTFSGTERINNLSEGLCPPSDLYAVHDRLVPFITAGFKVFANGSKINDCNNND</sequence>
<dbReference type="EMBL" id="BMEO01000004">
    <property type="protein sequence ID" value="GGF92687.1"/>
    <property type="molecule type" value="Genomic_DNA"/>
</dbReference>
<evidence type="ECO:0000313" key="4">
    <source>
        <dbReference type="EMBL" id="GGF92687.1"/>
    </source>
</evidence>
<dbReference type="InterPro" id="IPR001647">
    <property type="entry name" value="HTH_TetR"/>
</dbReference>
<gene>
    <name evidence="4" type="ORF">GCM10011365_12410</name>
</gene>
<name>A0A917CQ59_9GAMM</name>
<proteinExistence type="predicted"/>
<dbReference type="Gene3D" id="1.10.357.10">
    <property type="entry name" value="Tetracycline Repressor, domain 2"/>
    <property type="match status" value="1"/>
</dbReference>
<organism evidence="4 5">
    <name type="scientific">Marinicella pacifica</name>
    <dbReference type="NCBI Taxonomy" id="1171543"/>
    <lineage>
        <taxon>Bacteria</taxon>
        <taxon>Pseudomonadati</taxon>
        <taxon>Pseudomonadota</taxon>
        <taxon>Gammaproteobacteria</taxon>
        <taxon>Lysobacterales</taxon>
        <taxon>Marinicellaceae</taxon>
        <taxon>Marinicella</taxon>
    </lineage>
</organism>
<dbReference type="Pfam" id="PF00440">
    <property type="entry name" value="TetR_N"/>
    <property type="match status" value="1"/>
</dbReference>
<dbReference type="Pfam" id="PF17939">
    <property type="entry name" value="TetR_C_30"/>
    <property type="match status" value="1"/>
</dbReference>
<dbReference type="SUPFAM" id="SSF48498">
    <property type="entry name" value="Tetracyclin repressor-like, C-terminal domain"/>
    <property type="match status" value="1"/>
</dbReference>
<evidence type="ECO:0000259" key="3">
    <source>
        <dbReference type="PROSITE" id="PS50977"/>
    </source>
</evidence>
<keyword evidence="1 2" id="KW-0238">DNA-binding</keyword>
<dbReference type="PRINTS" id="PR00455">
    <property type="entry name" value="HTHTETR"/>
</dbReference>
<dbReference type="InterPro" id="IPR041586">
    <property type="entry name" value="PsrA_TetR_C"/>
</dbReference>
<dbReference type="SUPFAM" id="SSF46689">
    <property type="entry name" value="Homeodomain-like"/>
    <property type="match status" value="1"/>
</dbReference>
<feature type="domain" description="HTH tetR-type" evidence="3">
    <location>
        <begin position="5"/>
        <end position="65"/>
    </location>
</feature>
<reference evidence="4" key="2">
    <citation type="submission" date="2020-09" db="EMBL/GenBank/DDBJ databases">
        <authorList>
            <person name="Sun Q."/>
            <person name="Zhou Y."/>
        </authorList>
    </citation>
    <scope>NUCLEOTIDE SEQUENCE</scope>
    <source>
        <strain evidence="4">CGMCC 1.12181</strain>
    </source>
</reference>
<dbReference type="PROSITE" id="PS50977">
    <property type="entry name" value="HTH_TETR_2"/>
    <property type="match status" value="1"/>
</dbReference>
<dbReference type="PANTHER" id="PTHR30055">
    <property type="entry name" value="HTH-TYPE TRANSCRIPTIONAL REGULATOR RUTR"/>
    <property type="match status" value="1"/>
</dbReference>
<accession>A0A917CQ59</accession>
<dbReference type="InterPro" id="IPR050109">
    <property type="entry name" value="HTH-type_TetR-like_transc_reg"/>
</dbReference>
<dbReference type="InterPro" id="IPR009057">
    <property type="entry name" value="Homeodomain-like_sf"/>
</dbReference>
<evidence type="ECO:0000256" key="2">
    <source>
        <dbReference type="PROSITE-ProRule" id="PRU00335"/>
    </source>
</evidence>
<dbReference type="PANTHER" id="PTHR30055:SF235">
    <property type="entry name" value="TRANSCRIPTIONAL REGULATORY PROTEIN"/>
    <property type="match status" value="1"/>
</dbReference>
<evidence type="ECO:0000313" key="5">
    <source>
        <dbReference type="Proteomes" id="UP000605253"/>
    </source>
</evidence>
<dbReference type="GO" id="GO:0000976">
    <property type="term" value="F:transcription cis-regulatory region binding"/>
    <property type="evidence" value="ECO:0007669"/>
    <property type="project" value="TreeGrafter"/>
</dbReference>
<protein>
    <submittedName>
        <fullName evidence="4">TetR family transcriptional regulator</fullName>
    </submittedName>
</protein>
<evidence type="ECO:0000256" key="1">
    <source>
        <dbReference type="ARBA" id="ARBA00023125"/>
    </source>
</evidence>
<comment type="caution">
    <text evidence="4">The sequence shown here is derived from an EMBL/GenBank/DDBJ whole genome shotgun (WGS) entry which is preliminary data.</text>
</comment>
<keyword evidence="5" id="KW-1185">Reference proteome</keyword>